<reference evidence="2 3" key="1">
    <citation type="journal article" date="2019" name="Int. J. Syst. Evol. Microbiol.">
        <title>The Global Catalogue of Microorganisms (GCM) 10K type strain sequencing project: providing services to taxonomists for standard genome sequencing and annotation.</title>
        <authorList>
            <consortium name="The Broad Institute Genomics Platform"/>
            <consortium name="The Broad Institute Genome Sequencing Center for Infectious Disease"/>
            <person name="Wu L."/>
            <person name="Ma J."/>
        </authorList>
    </citation>
    <scope>NUCLEOTIDE SEQUENCE [LARGE SCALE GENOMIC DNA]</scope>
    <source>
        <strain evidence="2 3">JCM 12140</strain>
    </source>
</reference>
<accession>A0ABN1Z801</accession>
<feature type="chain" id="PRO_5045547444" evidence="1">
    <location>
        <begin position="29"/>
        <end position="213"/>
    </location>
</feature>
<comment type="caution">
    <text evidence="2">The sequence shown here is derived from an EMBL/GenBank/DDBJ whole genome shotgun (WGS) entry which is preliminary data.</text>
</comment>
<feature type="signal peptide" evidence="1">
    <location>
        <begin position="1"/>
        <end position="28"/>
    </location>
</feature>
<evidence type="ECO:0000313" key="3">
    <source>
        <dbReference type="Proteomes" id="UP001501742"/>
    </source>
</evidence>
<name>A0ABN1Z801_9MICO</name>
<dbReference type="EMBL" id="BAAAJX010000001">
    <property type="protein sequence ID" value="GAA1491680.1"/>
    <property type="molecule type" value="Genomic_DNA"/>
</dbReference>
<proteinExistence type="predicted"/>
<organism evidence="2 3">
    <name type="scientific">Curtobacterium herbarum</name>
    <dbReference type="NCBI Taxonomy" id="150122"/>
    <lineage>
        <taxon>Bacteria</taxon>
        <taxon>Bacillati</taxon>
        <taxon>Actinomycetota</taxon>
        <taxon>Actinomycetes</taxon>
        <taxon>Micrococcales</taxon>
        <taxon>Microbacteriaceae</taxon>
        <taxon>Curtobacterium</taxon>
    </lineage>
</organism>
<keyword evidence="1" id="KW-0732">Signal</keyword>
<gene>
    <name evidence="2" type="ORF">GCM10009627_00260</name>
</gene>
<evidence type="ECO:0000256" key="1">
    <source>
        <dbReference type="SAM" id="SignalP"/>
    </source>
</evidence>
<protein>
    <submittedName>
        <fullName evidence="2">Uncharacterized protein</fullName>
    </submittedName>
</protein>
<dbReference type="Proteomes" id="UP001501742">
    <property type="component" value="Unassembled WGS sequence"/>
</dbReference>
<dbReference type="RefSeq" id="WP_204608517.1">
    <property type="nucleotide sequence ID" value="NZ_BAAAJX010000001.1"/>
</dbReference>
<sequence length="213" mass="22295">MRKKFVLAVMASTAAALSVMGMAAPATAAVTTDPGAAVGTTITVPMTFDGYNSARAAKYGYDVRTTSDGYQYAVPAGTPAGSFTGATPLYKKGAPTKTITAAGGVHVDDTVTGDCGTSYVEWLSKTEFKTGYTIYPWDGPSLGHKWNVVVDAPHDILAYNLNGLPRTPLTWYATRTTEIQASKGQKVHALAGGTVETPLLDCTSGQPLATYTK</sequence>
<evidence type="ECO:0000313" key="2">
    <source>
        <dbReference type="EMBL" id="GAA1491680.1"/>
    </source>
</evidence>
<keyword evidence="3" id="KW-1185">Reference proteome</keyword>